<organism evidence="1 2">
    <name type="scientific">Porites evermanni</name>
    <dbReference type="NCBI Taxonomy" id="104178"/>
    <lineage>
        <taxon>Eukaryota</taxon>
        <taxon>Metazoa</taxon>
        <taxon>Cnidaria</taxon>
        <taxon>Anthozoa</taxon>
        <taxon>Hexacorallia</taxon>
        <taxon>Scleractinia</taxon>
        <taxon>Fungiina</taxon>
        <taxon>Poritidae</taxon>
        <taxon>Porites</taxon>
    </lineage>
</organism>
<dbReference type="EMBL" id="CALNXI010000917">
    <property type="protein sequence ID" value="CAH3146725.1"/>
    <property type="molecule type" value="Genomic_DNA"/>
</dbReference>
<proteinExistence type="predicted"/>
<keyword evidence="2" id="KW-1185">Reference proteome</keyword>
<evidence type="ECO:0000313" key="1">
    <source>
        <dbReference type="EMBL" id="CAH3146725.1"/>
    </source>
</evidence>
<feature type="non-terminal residue" evidence="1">
    <location>
        <position position="1"/>
    </location>
</feature>
<evidence type="ECO:0000313" key="2">
    <source>
        <dbReference type="Proteomes" id="UP001159427"/>
    </source>
</evidence>
<gene>
    <name evidence="1" type="ORF">PEVE_00044048</name>
</gene>
<sequence length="102" mass="11707">RSAGYLFNYDHLHILYVVGPLSSGFKREPNTPHEGGREGGVSEIVRRCRCASLTIYPPRSFEQNSEYVGVKKNSSTVYYLHQNAPCRRYKENCEYVCSVLEQ</sequence>
<accession>A0ABN8PMA9</accession>
<dbReference type="Proteomes" id="UP001159427">
    <property type="component" value="Unassembled WGS sequence"/>
</dbReference>
<protein>
    <submittedName>
        <fullName evidence="1">Uncharacterized protein</fullName>
    </submittedName>
</protein>
<comment type="caution">
    <text evidence="1">The sequence shown here is derived from an EMBL/GenBank/DDBJ whole genome shotgun (WGS) entry which is preliminary data.</text>
</comment>
<name>A0ABN8PMA9_9CNID</name>
<reference evidence="1 2" key="1">
    <citation type="submission" date="2022-05" db="EMBL/GenBank/DDBJ databases">
        <authorList>
            <consortium name="Genoscope - CEA"/>
            <person name="William W."/>
        </authorList>
    </citation>
    <scope>NUCLEOTIDE SEQUENCE [LARGE SCALE GENOMIC DNA]</scope>
</reference>